<evidence type="ECO:0000313" key="4">
    <source>
        <dbReference type="EMBL" id="CAG7644988.1"/>
    </source>
</evidence>
<dbReference type="InterPro" id="IPR002105">
    <property type="entry name" value="Dockerin_1_rpt"/>
</dbReference>
<evidence type="ECO:0000256" key="1">
    <source>
        <dbReference type="SAM" id="MobiDB-lite"/>
    </source>
</evidence>
<dbReference type="PROSITE" id="PS51766">
    <property type="entry name" value="DOCKERIN"/>
    <property type="match status" value="1"/>
</dbReference>
<dbReference type="CDD" id="cd14256">
    <property type="entry name" value="Dockerin_I"/>
    <property type="match status" value="1"/>
</dbReference>
<dbReference type="GO" id="GO:0000272">
    <property type="term" value="P:polysaccharide catabolic process"/>
    <property type="evidence" value="ECO:0007669"/>
    <property type="project" value="InterPro"/>
</dbReference>
<gene>
    <name evidence="4" type="ORF">PAESOLCIP111_04851</name>
</gene>
<dbReference type="InterPro" id="IPR040751">
    <property type="entry name" value="SbsC_C"/>
</dbReference>
<dbReference type="Pfam" id="PF00404">
    <property type="entry name" value="Dockerin_1"/>
    <property type="match status" value="1"/>
</dbReference>
<comment type="caution">
    <text evidence="4">The sequence shown here is derived from an EMBL/GenBank/DDBJ whole genome shotgun (WGS) entry which is preliminary data.</text>
</comment>
<evidence type="ECO:0000256" key="2">
    <source>
        <dbReference type="SAM" id="SignalP"/>
    </source>
</evidence>
<protein>
    <recommendedName>
        <fullName evidence="3">Dockerin domain-containing protein</fullName>
    </recommendedName>
</protein>
<evidence type="ECO:0000259" key="3">
    <source>
        <dbReference type="PROSITE" id="PS51766"/>
    </source>
</evidence>
<feature type="region of interest" description="Disordered" evidence="1">
    <location>
        <begin position="230"/>
        <end position="251"/>
    </location>
</feature>
<name>A0A916K515_9BACL</name>
<organism evidence="4 5">
    <name type="scientific">Paenibacillus solanacearum</name>
    <dbReference type="NCBI Taxonomy" id="2048548"/>
    <lineage>
        <taxon>Bacteria</taxon>
        <taxon>Bacillati</taxon>
        <taxon>Bacillota</taxon>
        <taxon>Bacilli</taxon>
        <taxon>Bacillales</taxon>
        <taxon>Paenibacillaceae</taxon>
        <taxon>Paenibacillus</taxon>
    </lineage>
</organism>
<feature type="chain" id="PRO_5036734593" description="Dockerin domain-containing protein" evidence="2">
    <location>
        <begin position="32"/>
        <end position="673"/>
    </location>
</feature>
<dbReference type="EMBL" id="CAJVAS010000030">
    <property type="protein sequence ID" value="CAG7644988.1"/>
    <property type="molecule type" value="Genomic_DNA"/>
</dbReference>
<dbReference type="GO" id="GO:0004553">
    <property type="term" value="F:hydrolase activity, hydrolyzing O-glycosyl compounds"/>
    <property type="evidence" value="ECO:0007669"/>
    <property type="project" value="InterPro"/>
</dbReference>
<dbReference type="AlphaFoldDB" id="A0A916K515"/>
<dbReference type="Proteomes" id="UP000693672">
    <property type="component" value="Unassembled WGS sequence"/>
</dbReference>
<reference evidence="4" key="1">
    <citation type="submission" date="2021-06" db="EMBL/GenBank/DDBJ databases">
        <authorList>
            <person name="Criscuolo A."/>
        </authorList>
    </citation>
    <scope>NUCLEOTIDE SEQUENCE</scope>
    <source>
        <strain evidence="4">CIP111600</strain>
    </source>
</reference>
<feature type="domain" description="Dockerin" evidence="3">
    <location>
        <begin position="609"/>
        <end position="673"/>
    </location>
</feature>
<accession>A0A916K515</accession>
<proteinExistence type="predicted"/>
<dbReference type="InterPro" id="IPR016134">
    <property type="entry name" value="Dockerin_dom"/>
</dbReference>
<dbReference type="Pfam" id="PF18316">
    <property type="entry name" value="S-l_SbsC_C"/>
    <property type="match status" value="1"/>
</dbReference>
<sequence length="673" mass="68513">MKYGKTTALLCILLTWISLSSGLFMTNVAKADPSPPFAGGSGTSSDPYIIMTAEQLNSIRDAVDKSFKLGADIDLTAFLSASGAGYNSGKGWMPIGSNPAFTGTLDGNGHTITGLFISRPGGNNQGLFGIVGAGGQLLNIALKNVDVTGGYIAGGLVASNKGTVENSYVTGSVAGKSDPMGMGMPSIIQSTGGLAGENSGAIIHSYSRGTVKGDNMVGGLVGENRGTVSSSASTAAVDGRDRTGGLVGQNNGHKSPGFIGLVQNSYATGSVTSAYASQYSSIGGLIGICFDGAEVINSYAAVTINVPSAARTGGLIGYIADHTHSSPGDASMYPNTTIVTSSYWDTEKSGIGTSIEGTGKTTAQMNTQGTFAGWDFTNLWQMAGGKNDGYPYIFEFPPDKTAASGLTVTSSDAAGAGNDGKTILAVTPSVAAGNKLQYKNFGSATVTVPFEGDPLTDYTDLPSGGVVTAVNGDHIGVAEVDGSNVVIKFGHTTAVVANEPKTYTIETVSDQTLTGMTIGYSAGSQETKSITVTRTGTGDLLHLSVSLSGTHAGRFAISQPTATTLDAATTSTVFTVSAKDGLAAGTYTATVTIAADSMTSATFQVTQQVLQLKGDANGDGAVTPADALIINKYLKGLVTLTEEQKLILDMNDDGKIDAVDAKMILDVYTSKGA</sequence>
<feature type="signal peptide" evidence="2">
    <location>
        <begin position="1"/>
        <end position="31"/>
    </location>
</feature>
<dbReference type="RefSeq" id="WP_218094568.1">
    <property type="nucleotide sequence ID" value="NZ_CAJVAS010000030.1"/>
</dbReference>
<keyword evidence="2" id="KW-0732">Signal</keyword>
<keyword evidence="5" id="KW-1185">Reference proteome</keyword>
<evidence type="ECO:0000313" key="5">
    <source>
        <dbReference type="Proteomes" id="UP000693672"/>
    </source>
</evidence>